<dbReference type="RefSeq" id="WP_123643947.1">
    <property type="nucleotide sequence ID" value="NZ_ML119092.1"/>
</dbReference>
<sequence length="92" mass="9199">MHFESFPPSGAPTSETEAAATESGLLPDRGPALLGIVEGPEGARALIRHDGGEVTMATTGDDTPSGRIAAVGQGQVVLSGGVWDTVLTMPAG</sequence>
<keyword evidence="3" id="KW-1185">Reference proteome</keyword>
<reference evidence="2 3" key="1">
    <citation type="submission" date="2018-10" db="EMBL/GenBank/DDBJ databases">
        <title>Histidinibacterium lentulum gen. nov., sp. nov., a marine bacterium from the culture broth of Picochlorum sp. 122.</title>
        <authorList>
            <person name="Wang G."/>
        </authorList>
    </citation>
    <scope>NUCLEOTIDE SEQUENCE [LARGE SCALE GENOMIC DNA]</scope>
    <source>
        <strain evidence="2 3">B17</strain>
    </source>
</reference>
<evidence type="ECO:0008006" key="4">
    <source>
        <dbReference type="Google" id="ProtNLM"/>
    </source>
</evidence>
<organism evidence="2 3">
    <name type="scientific">Histidinibacterium lentulum</name>
    <dbReference type="NCBI Taxonomy" id="2480588"/>
    <lineage>
        <taxon>Bacteria</taxon>
        <taxon>Pseudomonadati</taxon>
        <taxon>Pseudomonadota</taxon>
        <taxon>Alphaproteobacteria</taxon>
        <taxon>Rhodobacterales</taxon>
        <taxon>Paracoccaceae</taxon>
        <taxon>Histidinibacterium</taxon>
    </lineage>
</organism>
<feature type="compositionally biased region" description="Low complexity" evidence="1">
    <location>
        <begin position="13"/>
        <end position="23"/>
    </location>
</feature>
<protein>
    <recommendedName>
        <fullName evidence="4">Pilus assembly protein PilP</fullName>
    </recommendedName>
</protein>
<accession>A0A3N2QLS7</accession>
<feature type="region of interest" description="Disordered" evidence="1">
    <location>
        <begin position="1"/>
        <end position="32"/>
    </location>
</feature>
<comment type="caution">
    <text evidence="2">The sequence shown here is derived from an EMBL/GenBank/DDBJ whole genome shotgun (WGS) entry which is preliminary data.</text>
</comment>
<dbReference type="EMBL" id="RDRB01000013">
    <property type="protein sequence ID" value="ROT96124.1"/>
    <property type="molecule type" value="Genomic_DNA"/>
</dbReference>
<evidence type="ECO:0000313" key="2">
    <source>
        <dbReference type="EMBL" id="ROT96124.1"/>
    </source>
</evidence>
<dbReference type="AlphaFoldDB" id="A0A3N2QLS7"/>
<name>A0A3N2QLS7_9RHOB</name>
<gene>
    <name evidence="2" type="ORF">EAT49_19275</name>
</gene>
<dbReference type="Proteomes" id="UP000268016">
    <property type="component" value="Unassembled WGS sequence"/>
</dbReference>
<evidence type="ECO:0000313" key="3">
    <source>
        <dbReference type="Proteomes" id="UP000268016"/>
    </source>
</evidence>
<proteinExistence type="predicted"/>
<evidence type="ECO:0000256" key="1">
    <source>
        <dbReference type="SAM" id="MobiDB-lite"/>
    </source>
</evidence>